<evidence type="ECO:0000256" key="2">
    <source>
        <dbReference type="ARBA" id="ARBA00023002"/>
    </source>
</evidence>
<dbReference type="Gene3D" id="3.40.605.10">
    <property type="entry name" value="Aldehyde Dehydrogenase, Chain A, domain 1"/>
    <property type="match status" value="1"/>
</dbReference>
<dbReference type="AlphaFoldDB" id="F3FY94"/>
<dbReference type="PANTHER" id="PTHR42804:SF1">
    <property type="entry name" value="ALDEHYDE DEHYDROGENASE-RELATED"/>
    <property type="match status" value="1"/>
</dbReference>
<evidence type="ECO:0000259" key="3">
    <source>
        <dbReference type="Pfam" id="PF00171"/>
    </source>
</evidence>
<gene>
    <name evidence="4" type="ORF">PSYJA_41802</name>
</gene>
<protein>
    <submittedName>
        <fullName evidence="4">Aldehyde dehydrogenase family protein</fullName>
    </submittedName>
</protein>
<feature type="non-terminal residue" evidence="4">
    <location>
        <position position="1"/>
    </location>
</feature>
<comment type="caution">
    <text evidence="4">The sequence shown here is derived from an EMBL/GenBank/DDBJ whole genome shotgun (WGS) entry which is preliminary data.</text>
</comment>
<feature type="non-terminal residue" evidence="4">
    <location>
        <position position="54"/>
    </location>
</feature>
<comment type="similarity">
    <text evidence="1">Belongs to the aldehyde dehydrogenase family.</text>
</comment>
<dbReference type="SUPFAM" id="SSF53720">
    <property type="entry name" value="ALDH-like"/>
    <property type="match status" value="1"/>
</dbReference>
<sequence>AKVAPAIAAGCTVVLKPSELSPLSALLFAQLVHDAGLPPGVFNLVNGSGPEVGG</sequence>
<reference evidence="4 5" key="1">
    <citation type="journal article" date="2011" name="PLoS Pathog.">
        <title>Dynamic evolution of pathogenicity revealed by sequencing and comparative genomics of 19 Pseudomonas syringae isolates.</title>
        <authorList>
            <person name="Baltrus D.A."/>
            <person name="Nishimura M.T."/>
            <person name="Romanchuk A."/>
            <person name="Chang J.H."/>
            <person name="Mukhtar M.S."/>
            <person name="Cherkis K."/>
            <person name="Roach J."/>
            <person name="Grant S.R."/>
            <person name="Jones C.D."/>
            <person name="Dangl J.L."/>
        </authorList>
    </citation>
    <scope>NUCLEOTIDE SEQUENCE [LARGE SCALE GENOMIC DNA]</scope>
    <source>
        <strain evidence="5">M301072PT</strain>
    </source>
</reference>
<dbReference type="PANTHER" id="PTHR42804">
    <property type="entry name" value="ALDEHYDE DEHYDROGENASE"/>
    <property type="match status" value="1"/>
</dbReference>
<proteinExistence type="inferred from homology"/>
<evidence type="ECO:0000313" key="4">
    <source>
        <dbReference type="EMBL" id="EGH35186.1"/>
    </source>
</evidence>
<evidence type="ECO:0000313" key="5">
    <source>
        <dbReference type="Proteomes" id="UP000004471"/>
    </source>
</evidence>
<dbReference type="EMBL" id="AEAH01003336">
    <property type="protein sequence ID" value="EGH35186.1"/>
    <property type="molecule type" value="Genomic_DNA"/>
</dbReference>
<keyword evidence="2" id="KW-0560">Oxidoreductase</keyword>
<dbReference type="GO" id="GO:0016491">
    <property type="term" value="F:oxidoreductase activity"/>
    <property type="evidence" value="ECO:0007669"/>
    <property type="project" value="UniProtKB-KW"/>
</dbReference>
<dbReference type="InterPro" id="IPR016161">
    <property type="entry name" value="Ald_DH/histidinol_DH"/>
</dbReference>
<dbReference type="InterPro" id="IPR015590">
    <property type="entry name" value="Aldehyde_DH_dom"/>
</dbReference>
<name>F3FY94_PSESX</name>
<organism evidence="4 5">
    <name type="scientific">Pseudomonas syringae pv. japonica str. M301072</name>
    <dbReference type="NCBI Taxonomy" id="629262"/>
    <lineage>
        <taxon>Bacteria</taxon>
        <taxon>Pseudomonadati</taxon>
        <taxon>Pseudomonadota</taxon>
        <taxon>Gammaproteobacteria</taxon>
        <taxon>Pseudomonadales</taxon>
        <taxon>Pseudomonadaceae</taxon>
        <taxon>Pseudomonas</taxon>
        <taxon>Pseudomonas syringae</taxon>
    </lineage>
</organism>
<accession>F3FY94</accession>
<dbReference type="Proteomes" id="UP000004471">
    <property type="component" value="Unassembled WGS sequence"/>
</dbReference>
<dbReference type="InterPro" id="IPR016162">
    <property type="entry name" value="Ald_DH_N"/>
</dbReference>
<feature type="domain" description="Aldehyde dehydrogenase" evidence="3">
    <location>
        <begin position="2"/>
        <end position="53"/>
    </location>
</feature>
<evidence type="ECO:0000256" key="1">
    <source>
        <dbReference type="ARBA" id="ARBA00009986"/>
    </source>
</evidence>
<dbReference type="Pfam" id="PF00171">
    <property type="entry name" value="Aldedh"/>
    <property type="match status" value="1"/>
</dbReference>